<accession>A0A8B9CD25</accession>
<dbReference type="GO" id="GO:0005634">
    <property type="term" value="C:nucleus"/>
    <property type="evidence" value="ECO:0007669"/>
    <property type="project" value="TreeGrafter"/>
</dbReference>
<dbReference type="Ensembl" id="ENSABRT00000024225.1">
    <property type="protein sequence ID" value="ENSABRP00000017064.1"/>
    <property type="gene ID" value="ENSABRG00000014890.1"/>
</dbReference>
<dbReference type="InterPro" id="IPR022168">
    <property type="entry name" value="GARIL-like_Rab2B-bd"/>
</dbReference>
<dbReference type="GeneTree" id="ENSGT00940000163320"/>
<dbReference type="Proteomes" id="UP000694426">
    <property type="component" value="Unplaced"/>
</dbReference>
<comment type="similarity">
    <text evidence="1">Belongs to the GARIN family.</text>
</comment>
<evidence type="ECO:0000259" key="3">
    <source>
        <dbReference type="Pfam" id="PF12480"/>
    </source>
</evidence>
<dbReference type="Pfam" id="PF12480">
    <property type="entry name" value="GARIL_Rab2_bd"/>
    <property type="match status" value="1"/>
</dbReference>
<feature type="domain" description="Golgi associated RAB2 interactor protein-like Rab2B-binding" evidence="3">
    <location>
        <begin position="117"/>
        <end position="174"/>
    </location>
</feature>
<evidence type="ECO:0000313" key="4">
    <source>
        <dbReference type="Ensembl" id="ENSABRP00000017064.1"/>
    </source>
</evidence>
<feature type="compositionally biased region" description="Polar residues" evidence="2">
    <location>
        <begin position="202"/>
        <end position="221"/>
    </location>
</feature>
<evidence type="ECO:0000256" key="2">
    <source>
        <dbReference type="SAM" id="MobiDB-lite"/>
    </source>
</evidence>
<proteinExistence type="inferred from homology"/>
<evidence type="ECO:0000313" key="5">
    <source>
        <dbReference type="Proteomes" id="UP000694426"/>
    </source>
</evidence>
<protein>
    <recommendedName>
        <fullName evidence="3">Golgi associated RAB2 interactor protein-like Rab2B-binding domain-containing protein</fullName>
    </recommendedName>
</protein>
<name>A0A8B9CD25_9AVES</name>
<evidence type="ECO:0000256" key="1">
    <source>
        <dbReference type="ARBA" id="ARBA00038379"/>
    </source>
</evidence>
<dbReference type="PANTHER" id="PTHR22574:SF12">
    <property type="entry name" value="GOLGI-ASSOCIATED RAB2 INTERACTOR PROTEIN 5B"/>
    <property type="match status" value="1"/>
</dbReference>
<keyword evidence="5" id="KW-1185">Reference proteome</keyword>
<organism evidence="4 5">
    <name type="scientific">Anser brachyrhynchus</name>
    <name type="common">Pink-footed goose</name>
    <dbReference type="NCBI Taxonomy" id="132585"/>
    <lineage>
        <taxon>Eukaryota</taxon>
        <taxon>Metazoa</taxon>
        <taxon>Chordata</taxon>
        <taxon>Craniata</taxon>
        <taxon>Vertebrata</taxon>
        <taxon>Euteleostomi</taxon>
        <taxon>Archelosauria</taxon>
        <taxon>Archosauria</taxon>
        <taxon>Dinosauria</taxon>
        <taxon>Saurischia</taxon>
        <taxon>Theropoda</taxon>
        <taxon>Coelurosauria</taxon>
        <taxon>Aves</taxon>
        <taxon>Neognathae</taxon>
        <taxon>Galloanserae</taxon>
        <taxon>Anseriformes</taxon>
        <taxon>Anatidae</taxon>
        <taxon>Anserinae</taxon>
        <taxon>Anser</taxon>
    </lineage>
</organism>
<reference evidence="4" key="1">
    <citation type="submission" date="2025-08" db="UniProtKB">
        <authorList>
            <consortium name="Ensembl"/>
        </authorList>
    </citation>
    <scope>IDENTIFICATION</scope>
</reference>
<dbReference type="PANTHER" id="PTHR22574">
    <property type="match status" value="1"/>
</dbReference>
<sequence>EVIAQEKDYATVHSAARAMSPGPLKRLLRAGEFGILQNAPLFESDFFQVGCQGEMLHVTKRVHVITMGVACTDPSAEMPDTLLLAAPPKRWCVCPRGMYPDTGGPTTGSTPVTRFSSRLLPLRCVNLAVHDFSEKRLALCFHTGRRVYLQLCPGPGSEGFFLCWALLAHMLYTPRAPGLLNTCAEEASSTSEVEEEDARTRILSTDKASPSSETDETSPAASTPEVRSDTGGPLASKDWS</sequence>
<feature type="region of interest" description="Disordered" evidence="2">
    <location>
        <begin position="187"/>
        <end position="240"/>
    </location>
</feature>
<dbReference type="AlphaFoldDB" id="A0A8B9CD25"/>
<reference evidence="4" key="2">
    <citation type="submission" date="2025-09" db="UniProtKB">
        <authorList>
            <consortium name="Ensembl"/>
        </authorList>
    </citation>
    <scope>IDENTIFICATION</scope>
</reference>